<dbReference type="AlphaFoldDB" id="A0A0M4F6V2"/>
<dbReference type="SUPFAM" id="SSF47986">
    <property type="entry name" value="DEATH domain"/>
    <property type="match status" value="1"/>
</dbReference>
<keyword evidence="7 10" id="KW-0067">ATP-binding</keyword>
<feature type="region of interest" description="Disordered" evidence="12">
    <location>
        <begin position="1"/>
        <end position="33"/>
    </location>
</feature>
<dbReference type="PROSITE" id="PS00108">
    <property type="entry name" value="PROTEIN_KINASE_ST"/>
    <property type="match status" value="1"/>
</dbReference>
<evidence type="ECO:0000256" key="7">
    <source>
        <dbReference type="ARBA" id="ARBA00022840"/>
    </source>
</evidence>
<evidence type="ECO:0000256" key="12">
    <source>
        <dbReference type="SAM" id="MobiDB-lite"/>
    </source>
</evidence>
<dbReference type="GO" id="GO:0045087">
    <property type="term" value="P:innate immune response"/>
    <property type="evidence" value="ECO:0007669"/>
    <property type="project" value="UniProtKB-ARBA"/>
</dbReference>
<dbReference type="InterPro" id="IPR000719">
    <property type="entry name" value="Prot_kinase_dom"/>
</dbReference>
<proteinExistence type="inferred from homology"/>
<keyword evidence="5 10" id="KW-0547">Nucleotide-binding</keyword>
<feature type="compositionally biased region" description="Polar residues" evidence="12">
    <location>
        <begin position="1"/>
        <end position="11"/>
    </location>
</feature>
<evidence type="ECO:0000256" key="5">
    <source>
        <dbReference type="ARBA" id="ARBA00022741"/>
    </source>
</evidence>
<name>A0A0M4F6V2_DROBS</name>
<dbReference type="STRING" id="30019.A0A0M4F6V2"/>
<protein>
    <recommendedName>
        <fullName evidence="2">non-specific serine/threonine protein kinase</fullName>
        <ecNumber evidence="2">2.7.11.1</ecNumber>
    </recommendedName>
</protein>
<feature type="compositionally biased region" description="Polar residues" evidence="12">
    <location>
        <begin position="148"/>
        <end position="173"/>
    </location>
</feature>
<dbReference type="Proteomes" id="UP000494163">
    <property type="component" value="Chromosome 3R"/>
</dbReference>
<evidence type="ECO:0000256" key="2">
    <source>
        <dbReference type="ARBA" id="ARBA00012513"/>
    </source>
</evidence>
<feature type="compositionally biased region" description="Low complexity" evidence="12">
    <location>
        <begin position="18"/>
        <end position="28"/>
    </location>
</feature>
<dbReference type="SMART" id="SM00005">
    <property type="entry name" value="DEATH"/>
    <property type="match status" value="1"/>
</dbReference>
<dbReference type="Gene3D" id="1.10.510.10">
    <property type="entry name" value="Transferase(Phosphotransferase) domain 1"/>
    <property type="match status" value="1"/>
</dbReference>
<evidence type="ECO:0000256" key="11">
    <source>
        <dbReference type="RuleBase" id="RU000304"/>
    </source>
</evidence>
<dbReference type="InterPro" id="IPR008271">
    <property type="entry name" value="Ser/Thr_kinase_AS"/>
</dbReference>
<dbReference type="InterPro" id="IPR037924">
    <property type="entry name" value="Pelle_death"/>
</dbReference>
<evidence type="ECO:0000256" key="10">
    <source>
        <dbReference type="PROSITE-ProRule" id="PRU10141"/>
    </source>
</evidence>
<dbReference type="PANTHER" id="PTHR47973">
    <property type="entry name" value="CYSTEINE-RICH RECEPTOR-LIKE PROTEIN KINASE 3"/>
    <property type="match status" value="1"/>
</dbReference>
<dbReference type="PROSITE" id="PS00107">
    <property type="entry name" value="PROTEIN_KINASE_ATP"/>
    <property type="match status" value="1"/>
</dbReference>
<evidence type="ECO:0000256" key="9">
    <source>
        <dbReference type="ARBA" id="ARBA00048679"/>
    </source>
</evidence>
<dbReference type="PROSITE" id="PS50017">
    <property type="entry name" value="DEATH_DOMAIN"/>
    <property type="match status" value="1"/>
</dbReference>
<dbReference type="GO" id="GO:0007165">
    <property type="term" value="P:signal transduction"/>
    <property type="evidence" value="ECO:0007669"/>
    <property type="project" value="InterPro"/>
</dbReference>
<evidence type="ECO:0000313" key="16">
    <source>
        <dbReference type="Proteomes" id="UP000494163"/>
    </source>
</evidence>
<organism evidence="15 16">
    <name type="scientific">Drosophila busckii</name>
    <name type="common">Fruit fly</name>
    <dbReference type="NCBI Taxonomy" id="30019"/>
    <lineage>
        <taxon>Eukaryota</taxon>
        <taxon>Metazoa</taxon>
        <taxon>Ecdysozoa</taxon>
        <taxon>Arthropoda</taxon>
        <taxon>Hexapoda</taxon>
        <taxon>Insecta</taxon>
        <taxon>Pterygota</taxon>
        <taxon>Neoptera</taxon>
        <taxon>Endopterygota</taxon>
        <taxon>Diptera</taxon>
        <taxon>Brachycera</taxon>
        <taxon>Muscomorpha</taxon>
        <taxon>Ephydroidea</taxon>
        <taxon>Drosophilidae</taxon>
        <taxon>Drosophila</taxon>
    </lineage>
</organism>
<dbReference type="FunFam" id="1.10.510.10:FF:000754">
    <property type="entry name" value="Interleukin-1 receptor-associated kinase"/>
    <property type="match status" value="1"/>
</dbReference>
<feature type="domain" description="Protein kinase" evidence="13">
    <location>
        <begin position="205"/>
        <end position="493"/>
    </location>
</feature>
<gene>
    <name evidence="15" type="ORF">Dbus_chr3Rg2245</name>
</gene>
<dbReference type="Pfam" id="PF00531">
    <property type="entry name" value="Death"/>
    <property type="match status" value="1"/>
</dbReference>
<keyword evidence="16" id="KW-1185">Reference proteome</keyword>
<dbReference type="InterPro" id="IPR052059">
    <property type="entry name" value="CR_Ser/Thr_kinase"/>
</dbReference>
<evidence type="ECO:0000256" key="4">
    <source>
        <dbReference type="ARBA" id="ARBA00022679"/>
    </source>
</evidence>
<keyword evidence="6" id="KW-0418">Kinase</keyword>
<dbReference type="InterPro" id="IPR000488">
    <property type="entry name" value="Death_dom"/>
</dbReference>
<dbReference type="SUPFAM" id="SSF56112">
    <property type="entry name" value="Protein kinase-like (PK-like)"/>
    <property type="match status" value="1"/>
</dbReference>
<feature type="non-terminal residue" evidence="15">
    <location>
        <position position="495"/>
    </location>
</feature>
<dbReference type="GO" id="GO:0004674">
    <property type="term" value="F:protein serine/threonine kinase activity"/>
    <property type="evidence" value="ECO:0007669"/>
    <property type="project" value="UniProtKB-KW"/>
</dbReference>
<keyword evidence="4" id="KW-0808">Transferase</keyword>
<dbReference type="OrthoDB" id="4062651at2759"/>
<evidence type="ECO:0000256" key="1">
    <source>
        <dbReference type="ARBA" id="ARBA00008718"/>
    </source>
</evidence>
<dbReference type="PROSITE" id="PS50011">
    <property type="entry name" value="PROTEIN_KINASE_DOM"/>
    <property type="match status" value="1"/>
</dbReference>
<dbReference type="EMBL" id="CP012526">
    <property type="protein sequence ID" value="ALC47495.1"/>
    <property type="molecule type" value="Genomic_DNA"/>
</dbReference>
<comment type="similarity">
    <text evidence="1">Belongs to the protein kinase superfamily. TKL Ser/Thr protein kinase family. Pelle subfamily.</text>
</comment>
<dbReference type="InterPro" id="IPR011029">
    <property type="entry name" value="DEATH-like_dom_sf"/>
</dbReference>
<dbReference type="CDD" id="cd14066">
    <property type="entry name" value="STKc_IRAK"/>
    <property type="match status" value="1"/>
</dbReference>
<dbReference type="Gene3D" id="3.30.200.20">
    <property type="entry name" value="Phosphorylase Kinase, domain 1"/>
    <property type="match status" value="1"/>
</dbReference>
<dbReference type="Gene3D" id="1.10.533.10">
    <property type="entry name" value="Death Domain, Fas"/>
    <property type="match status" value="1"/>
</dbReference>
<feature type="domain" description="Death" evidence="14">
    <location>
        <begin position="59"/>
        <end position="125"/>
    </location>
</feature>
<evidence type="ECO:0000259" key="14">
    <source>
        <dbReference type="PROSITE" id="PS50017"/>
    </source>
</evidence>
<feature type="binding site" evidence="10">
    <location>
        <position position="232"/>
    </location>
    <ligand>
        <name>ATP</name>
        <dbReference type="ChEBI" id="CHEBI:30616"/>
    </ligand>
</feature>
<evidence type="ECO:0000256" key="8">
    <source>
        <dbReference type="ARBA" id="ARBA00047899"/>
    </source>
</evidence>
<comment type="catalytic activity">
    <reaction evidence="8">
        <text>L-threonyl-[protein] + ATP = O-phospho-L-threonyl-[protein] + ADP + H(+)</text>
        <dbReference type="Rhea" id="RHEA:46608"/>
        <dbReference type="Rhea" id="RHEA-COMP:11060"/>
        <dbReference type="Rhea" id="RHEA-COMP:11605"/>
        <dbReference type="ChEBI" id="CHEBI:15378"/>
        <dbReference type="ChEBI" id="CHEBI:30013"/>
        <dbReference type="ChEBI" id="CHEBI:30616"/>
        <dbReference type="ChEBI" id="CHEBI:61977"/>
        <dbReference type="ChEBI" id="CHEBI:456216"/>
        <dbReference type="EC" id="2.7.11.1"/>
    </reaction>
</comment>
<dbReference type="Pfam" id="PF00069">
    <property type="entry name" value="Pkinase"/>
    <property type="match status" value="1"/>
</dbReference>
<dbReference type="CDD" id="cd08307">
    <property type="entry name" value="Death_Pelle"/>
    <property type="match status" value="1"/>
</dbReference>
<dbReference type="InterPro" id="IPR011009">
    <property type="entry name" value="Kinase-like_dom_sf"/>
</dbReference>
<dbReference type="EC" id="2.7.11.1" evidence="2"/>
<dbReference type="SMART" id="SM00220">
    <property type="entry name" value="S_TKc"/>
    <property type="match status" value="1"/>
</dbReference>
<comment type="catalytic activity">
    <reaction evidence="9">
        <text>L-seryl-[protein] + ATP = O-phospho-L-seryl-[protein] + ADP + H(+)</text>
        <dbReference type="Rhea" id="RHEA:17989"/>
        <dbReference type="Rhea" id="RHEA-COMP:9863"/>
        <dbReference type="Rhea" id="RHEA-COMP:11604"/>
        <dbReference type="ChEBI" id="CHEBI:15378"/>
        <dbReference type="ChEBI" id="CHEBI:29999"/>
        <dbReference type="ChEBI" id="CHEBI:30616"/>
        <dbReference type="ChEBI" id="CHEBI:83421"/>
        <dbReference type="ChEBI" id="CHEBI:456216"/>
        <dbReference type="EC" id="2.7.11.1"/>
    </reaction>
</comment>
<evidence type="ECO:0000313" key="15">
    <source>
        <dbReference type="EMBL" id="ALC47495.1"/>
    </source>
</evidence>
<sequence length="495" mass="55863">MSQRMSIMSESANDEAIGTRSRSPTRTSSGREDNSMAISLLPLTVREQLCEHLDSLNVWQQLAAFVKLYPHDVQHIQNLKQRGQSPSNEFLNIWGGQYNHTVYNLFALFHKMKLHHAMRIIKDHVEEKFHKYIPRSVPMISDLRAAPNTESKINNGPPFASSSGVDAESNSLESPGDIHVSSVQRAAKSLLEIDYQELVIATDDWSGDNKLGNGGFGEVFKGEWKQLDVAIKAMNYRQKHNDKTQVDLQQSYNELKYLNTIRHDNILALYGYSINGEKPCLVYQLMKGGSLDSRLRVDKSKPSMAPLTWQQRLNIALGTAKGIYFLHTARSKPLIHGDIKPANILLDQCLQPKIGDFGLAREGPKSINAVIEVKQVFGTRIYLPPEFLSYKKLSTGVDIYSFGVVLLEVFTGRLMAERTLQNDQQNLLKHVKHNWSLSHHYRVELFDKHLITPMGAELDKCLCAIDVGLKCAASNPEERPTMDDVVRSFKAFSSD</sequence>
<feature type="region of interest" description="Disordered" evidence="12">
    <location>
        <begin position="148"/>
        <end position="176"/>
    </location>
</feature>
<reference evidence="15 16" key="1">
    <citation type="submission" date="2015-08" db="EMBL/GenBank/DDBJ databases">
        <title>Ancestral chromatin configuration constrains chromatin evolution on differentiating sex chromosomes in Drosophila.</title>
        <authorList>
            <person name="Zhou Q."/>
            <person name="Bachtrog D."/>
        </authorList>
    </citation>
    <scope>NUCLEOTIDE SEQUENCE [LARGE SCALE GENOMIC DNA]</scope>
    <source>
        <tissue evidence="15">Whole larvae</tissue>
    </source>
</reference>
<dbReference type="InterPro" id="IPR017441">
    <property type="entry name" value="Protein_kinase_ATP_BS"/>
</dbReference>
<dbReference type="OMA" id="VAQICYH"/>
<keyword evidence="3 11" id="KW-0723">Serine/threonine-protein kinase</keyword>
<evidence type="ECO:0000259" key="13">
    <source>
        <dbReference type="PROSITE" id="PS50011"/>
    </source>
</evidence>
<evidence type="ECO:0000256" key="3">
    <source>
        <dbReference type="ARBA" id="ARBA00022527"/>
    </source>
</evidence>
<evidence type="ECO:0000256" key="6">
    <source>
        <dbReference type="ARBA" id="ARBA00022777"/>
    </source>
</evidence>
<accession>A0A0M4F6V2</accession>
<dbReference type="GO" id="GO:0005524">
    <property type="term" value="F:ATP binding"/>
    <property type="evidence" value="ECO:0007669"/>
    <property type="project" value="UniProtKB-UniRule"/>
</dbReference>
<dbReference type="SMR" id="A0A0M4F6V2"/>